<dbReference type="AlphaFoldDB" id="A2ERL2"/>
<dbReference type="VEuPathDB" id="TrichDB:TVAG_059370"/>
<dbReference type="InParanoid" id="A2ERL2"/>
<feature type="region of interest" description="Disordered" evidence="2">
    <location>
        <begin position="210"/>
        <end position="254"/>
    </location>
</feature>
<dbReference type="SMR" id="A2ERL2"/>
<sequence length="809" mass="93246">MDEGSAVMSKTRALVIKRLQEELEDLKHKNYNAEALEARYKTLEKMFQLSEKQWKLKLDDLEYINESLEGENRNLRDALTKLQNKIVKTINVEKKVDQNKLDIWKEKANKWKLKYRALESADPNARALLEKDKLDITVQTMTAELEALKAELAATKQQKQKVVNQLEKANNTLKFLSGMVKDYDDKNADLKTKNNKLLTEMQKAAEIKKQKENLLNHSRSKEAQRQKELKEKEKRARLAEEQSKQHIAEKDQEVDQIQQNLESEVKQRKKVEKKLKNAIEDHKATVSSLQEEIEILKDENNTLRQSMQEISQNASSIKDKFDLVQQQKSSLEQQLARADKYRIKSEQLQKTVTELQATVNNITGDISTVTAQTASQYDDLKVLLTRHNNDYTPGNWAKDMNFIGQKFQELAQAHSEINQLDKQIAKQNRTIDEKTRMINEKDSKINELNNQVQQLSDALTARGKVVQFNSDQVPRTQIPMDGRSEKSYITIPQNNIVLNLINFRSAVARKIDTTLFEVTNTIREINEMISPTESTSPSCRSLVLSMAFLTRWIKFDSLTEFDNSTILNFSGNPNLQKPHPIYDLKERVKKLLENKSQVENSCEAAETQASKLNQEIVRLKSELESTRSSSDTNSAKANAMQLTVSTLENQVKSMVPKLDYIKVQKELENKTVECRNISDQLSELKSEMNKLLNTIDNNQQISEEQRISIITLNESNEVLQQKLEAALKELNTCQLTLKEKTREILALERRLSKIQGQVAIVKDTIPMTEQPKIAKFTIDSKRSAFFINDVVRDDLEQMKLKLLSQNEMY</sequence>
<organism evidence="3 4">
    <name type="scientific">Trichomonas vaginalis (strain ATCC PRA-98 / G3)</name>
    <dbReference type="NCBI Taxonomy" id="412133"/>
    <lineage>
        <taxon>Eukaryota</taxon>
        <taxon>Metamonada</taxon>
        <taxon>Parabasalia</taxon>
        <taxon>Trichomonadida</taxon>
        <taxon>Trichomonadidae</taxon>
        <taxon>Trichomonas</taxon>
    </lineage>
</organism>
<evidence type="ECO:0000256" key="1">
    <source>
        <dbReference type="SAM" id="Coils"/>
    </source>
</evidence>
<evidence type="ECO:0000256" key="2">
    <source>
        <dbReference type="SAM" id="MobiDB-lite"/>
    </source>
</evidence>
<gene>
    <name evidence="3" type="ORF">TVAG_059370</name>
</gene>
<protein>
    <submittedName>
        <fullName evidence="3">Uncharacterized protein</fullName>
    </submittedName>
</protein>
<feature type="coiled-coil region" evidence="1">
    <location>
        <begin position="667"/>
        <end position="757"/>
    </location>
</feature>
<keyword evidence="4" id="KW-1185">Reference proteome</keyword>
<feature type="compositionally biased region" description="Basic and acidic residues" evidence="2">
    <location>
        <begin position="210"/>
        <end position="253"/>
    </location>
</feature>
<reference evidence="3" key="2">
    <citation type="journal article" date="2007" name="Science">
        <title>Draft genome sequence of the sexually transmitted pathogen Trichomonas vaginalis.</title>
        <authorList>
            <person name="Carlton J.M."/>
            <person name="Hirt R.P."/>
            <person name="Silva J.C."/>
            <person name="Delcher A.L."/>
            <person name="Schatz M."/>
            <person name="Zhao Q."/>
            <person name="Wortman J.R."/>
            <person name="Bidwell S.L."/>
            <person name="Alsmark U.C.M."/>
            <person name="Besteiro S."/>
            <person name="Sicheritz-Ponten T."/>
            <person name="Noel C.J."/>
            <person name="Dacks J.B."/>
            <person name="Foster P.G."/>
            <person name="Simillion C."/>
            <person name="Van de Peer Y."/>
            <person name="Miranda-Saavedra D."/>
            <person name="Barton G.J."/>
            <person name="Westrop G.D."/>
            <person name="Mueller S."/>
            <person name="Dessi D."/>
            <person name="Fiori P.L."/>
            <person name="Ren Q."/>
            <person name="Paulsen I."/>
            <person name="Zhang H."/>
            <person name="Bastida-Corcuera F.D."/>
            <person name="Simoes-Barbosa A."/>
            <person name="Brown M.T."/>
            <person name="Hayes R.D."/>
            <person name="Mukherjee M."/>
            <person name="Okumura C.Y."/>
            <person name="Schneider R."/>
            <person name="Smith A.J."/>
            <person name="Vanacova S."/>
            <person name="Villalvazo M."/>
            <person name="Haas B.J."/>
            <person name="Pertea M."/>
            <person name="Feldblyum T.V."/>
            <person name="Utterback T.R."/>
            <person name="Shu C.L."/>
            <person name="Osoegawa K."/>
            <person name="de Jong P.J."/>
            <person name="Hrdy I."/>
            <person name="Horvathova L."/>
            <person name="Zubacova Z."/>
            <person name="Dolezal P."/>
            <person name="Malik S.B."/>
            <person name="Logsdon J.M. Jr."/>
            <person name="Henze K."/>
            <person name="Gupta A."/>
            <person name="Wang C.C."/>
            <person name="Dunne R.L."/>
            <person name="Upcroft J.A."/>
            <person name="Upcroft P."/>
            <person name="White O."/>
            <person name="Salzberg S.L."/>
            <person name="Tang P."/>
            <person name="Chiu C.-H."/>
            <person name="Lee Y.-S."/>
            <person name="Embley T.M."/>
            <person name="Coombs G.H."/>
            <person name="Mottram J.C."/>
            <person name="Tachezy J."/>
            <person name="Fraser-Liggett C.M."/>
            <person name="Johnson P.J."/>
        </authorList>
    </citation>
    <scope>NUCLEOTIDE SEQUENCE [LARGE SCALE GENOMIC DNA]</scope>
    <source>
        <strain evidence="3">G3</strain>
    </source>
</reference>
<dbReference type="KEGG" id="tva:4762603"/>
<reference evidence="3" key="1">
    <citation type="submission" date="2006-10" db="EMBL/GenBank/DDBJ databases">
        <authorList>
            <person name="Amadeo P."/>
            <person name="Zhao Q."/>
            <person name="Wortman J."/>
            <person name="Fraser-Liggett C."/>
            <person name="Carlton J."/>
        </authorList>
    </citation>
    <scope>NUCLEOTIDE SEQUENCE</scope>
    <source>
        <strain evidence="3">G3</strain>
    </source>
</reference>
<dbReference type="VEuPathDB" id="TrichDB:TVAGG3_0285260"/>
<feature type="coiled-coil region" evidence="1">
    <location>
        <begin position="410"/>
        <end position="458"/>
    </location>
</feature>
<evidence type="ECO:0000313" key="4">
    <source>
        <dbReference type="Proteomes" id="UP000001542"/>
    </source>
</evidence>
<feature type="coiled-coil region" evidence="1">
    <location>
        <begin position="581"/>
        <end position="629"/>
    </location>
</feature>
<dbReference type="PANTHER" id="PTHR43941">
    <property type="entry name" value="STRUCTURAL MAINTENANCE OF CHROMOSOMES PROTEIN 2"/>
    <property type="match status" value="1"/>
</dbReference>
<dbReference type="EMBL" id="DS113467">
    <property type="protein sequence ID" value="EAY04739.1"/>
    <property type="molecule type" value="Genomic_DNA"/>
</dbReference>
<dbReference type="STRING" id="5722.A2ERL2"/>
<dbReference type="RefSeq" id="XP_001316962.1">
    <property type="nucleotide sequence ID" value="XM_001316927.1"/>
</dbReference>
<accession>A2ERL2</accession>
<keyword evidence="1" id="KW-0175">Coiled coil</keyword>
<dbReference type="Proteomes" id="UP000001542">
    <property type="component" value="Unassembled WGS sequence"/>
</dbReference>
<evidence type="ECO:0000313" key="3">
    <source>
        <dbReference type="EMBL" id="EAY04739.1"/>
    </source>
</evidence>
<proteinExistence type="predicted"/>
<name>A2ERL2_TRIV3</name>